<evidence type="ECO:0008006" key="4">
    <source>
        <dbReference type="Google" id="ProtNLM"/>
    </source>
</evidence>
<evidence type="ECO:0000313" key="2">
    <source>
        <dbReference type="EMBL" id="KIP02715.1"/>
    </source>
</evidence>
<keyword evidence="1" id="KW-1133">Transmembrane helix</keyword>
<sequence length="187" mass="19746">MRLHCLPTPSCASRHQPVTQTKMTRSDVFSPPSLILSLCLTFSLAMLAEAAAAEGDPSSSSGGVLTSIKIAMGVVLVFFIFLIVGFCITGRKSRGHSTSALPPALDGRPVARSKSLRSLFSTRSGRSGSSHELRDVALSRPPSNLSLSGETVVDVPWRGSTVTLQALPPAYIPRTPDSSSVARAMHS</sequence>
<dbReference type="HOGENOM" id="CLU_1448213_0_0_1"/>
<name>A0A0C3S408_PHLG1</name>
<evidence type="ECO:0000313" key="3">
    <source>
        <dbReference type="Proteomes" id="UP000053257"/>
    </source>
</evidence>
<keyword evidence="1" id="KW-0812">Transmembrane</keyword>
<reference evidence="2 3" key="1">
    <citation type="journal article" date="2014" name="PLoS Genet.">
        <title>Analysis of the Phlebiopsis gigantea genome, transcriptome and secretome provides insight into its pioneer colonization strategies of wood.</title>
        <authorList>
            <person name="Hori C."/>
            <person name="Ishida T."/>
            <person name="Igarashi K."/>
            <person name="Samejima M."/>
            <person name="Suzuki H."/>
            <person name="Master E."/>
            <person name="Ferreira P."/>
            <person name="Ruiz-Duenas F.J."/>
            <person name="Held B."/>
            <person name="Canessa P."/>
            <person name="Larrondo L.F."/>
            <person name="Schmoll M."/>
            <person name="Druzhinina I.S."/>
            <person name="Kubicek C.P."/>
            <person name="Gaskell J.A."/>
            <person name="Kersten P."/>
            <person name="St John F."/>
            <person name="Glasner J."/>
            <person name="Sabat G."/>
            <person name="Splinter BonDurant S."/>
            <person name="Syed K."/>
            <person name="Yadav J."/>
            <person name="Mgbeahuruike A.C."/>
            <person name="Kovalchuk A."/>
            <person name="Asiegbu F.O."/>
            <person name="Lackner G."/>
            <person name="Hoffmeister D."/>
            <person name="Rencoret J."/>
            <person name="Gutierrez A."/>
            <person name="Sun H."/>
            <person name="Lindquist E."/>
            <person name="Barry K."/>
            <person name="Riley R."/>
            <person name="Grigoriev I.V."/>
            <person name="Henrissat B."/>
            <person name="Kues U."/>
            <person name="Berka R.M."/>
            <person name="Martinez A.T."/>
            <person name="Covert S.F."/>
            <person name="Blanchette R.A."/>
            <person name="Cullen D."/>
        </authorList>
    </citation>
    <scope>NUCLEOTIDE SEQUENCE [LARGE SCALE GENOMIC DNA]</scope>
    <source>
        <strain evidence="2 3">11061_1 CR5-6</strain>
    </source>
</reference>
<organism evidence="2 3">
    <name type="scientific">Phlebiopsis gigantea (strain 11061_1 CR5-6)</name>
    <name type="common">White-rot fungus</name>
    <name type="synonym">Peniophora gigantea</name>
    <dbReference type="NCBI Taxonomy" id="745531"/>
    <lineage>
        <taxon>Eukaryota</taxon>
        <taxon>Fungi</taxon>
        <taxon>Dikarya</taxon>
        <taxon>Basidiomycota</taxon>
        <taxon>Agaricomycotina</taxon>
        <taxon>Agaricomycetes</taxon>
        <taxon>Polyporales</taxon>
        <taxon>Phanerochaetaceae</taxon>
        <taxon>Phlebiopsis</taxon>
    </lineage>
</organism>
<keyword evidence="1" id="KW-0472">Membrane</keyword>
<dbReference type="AlphaFoldDB" id="A0A0C3S408"/>
<evidence type="ECO:0000256" key="1">
    <source>
        <dbReference type="SAM" id="Phobius"/>
    </source>
</evidence>
<proteinExistence type="predicted"/>
<feature type="transmembrane region" description="Helical" evidence="1">
    <location>
        <begin position="68"/>
        <end position="88"/>
    </location>
</feature>
<accession>A0A0C3S408</accession>
<keyword evidence="3" id="KW-1185">Reference proteome</keyword>
<dbReference type="EMBL" id="KN840658">
    <property type="protein sequence ID" value="KIP02715.1"/>
    <property type="molecule type" value="Genomic_DNA"/>
</dbReference>
<dbReference type="Proteomes" id="UP000053257">
    <property type="component" value="Unassembled WGS sequence"/>
</dbReference>
<gene>
    <name evidence="2" type="ORF">PHLGIDRAFT_283810</name>
</gene>
<protein>
    <recommendedName>
        <fullName evidence="4">Transmembrane protein</fullName>
    </recommendedName>
</protein>